<name>A0A914X796_9BILA</name>
<sequence>MMSKAAIVLALSVLLMSSVEGKGVRGVVCGPLSSMIQCAACYGCTWYVFYCDGVAQCGNKPPEVEEEYLKLEHQKTEPVNSPEEQEWDDLEDY</sequence>
<feature type="chain" id="PRO_5037479213" evidence="2">
    <location>
        <begin position="22"/>
        <end position="93"/>
    </location>
</feature>
<keyword evidence="3" id="KW-1185">Reference proteome</keyword>
<evidence type="ECO:0000256" key="1">
    <source>
        <dbReference type="SAM" id="MobiDB-lite"/>
    </source>
</evidence>
<evidence type="ECO:0000313" key="3">
    <source>
        <dbReference type="Proteomes" id="UP000887566"/>
    </source>
</evidence>
<dbReference type="WBParaSite" id="PSAMB.scaffold667size44216.g10386.t1">
    <property type="protein sequence ID" value="PSAMB.scaffold667size44216.g10386.t1"/>
    <property type="gene ID" value="PSAMB.scaffold667size44216.g10386"/>
</dbReference>
<dbReference type="Proteomes" id="UP000887566">
    <property type="component" value="Unplaced"/>
</dbReference>
<protein>
    <submittedName>
        <fullName evidence="4">Uncharacterized protein</fullName>
    </submittedName>
</protein>
<evidence type="ECO:0000313" key="4">
    <source>
        <dbReference type="WBParaSite" id="PSAMB.scaffold667size44216.g10386.t1"/>
    </source>
</evidence>
<accession>A0A914X796</accession>
<feature type="signal peptide" evidence="2">
    <location>
        <begin position="1"/>
        <end position="21"/>
    </location>
</feature>
<feature type="region of interest" description="Disordered" evidence="1">
    <location>
        <begin position="71"/>
        <end position="93"/>
    </location>
</feature>
<keyword evidence="2" id="KW-0732">Signal</keyword>
<evidence type="ECO:0000256" key="2">
    <source>
        <dbReference type="SAM" id="SignalP"/>
    </source>
</evidence>
<organism evidence="3 4">
    <name type="scientific">Plectus sambesii</name>
    <dbReference type="NCBI Taxonomy" id="2011161"/>
    <lineage>
        <taxon>Eukaryota</taxon>
        <taxon>Metazoa</taxon>
        <taxon>Ecdysozoa</taxon>
        <taxon>Nematoda</taxon>
        <taxon>Chromadorea</taxon>
        <taxon>Plectida</taxon>
        <taxon>Plectina</taxon>
        <taxon>Plectoidea</taxon>
        <taxon>Plectidae</taxon>
        <taxon>Plectus</taxon>
    </lineage>
</organism>
<reference evidence="4" key="1">
    <citation type="submission" date="2022-11" db="UniProtKB">
        <authorList>
            <consortium name="WormBaseParasite"/>
        </authorList>
    </citation>
    <scope>IDENTIFICATION</scope>
</reference>
<dbReference type="AlphaFoldDB" id="A0A914X796"/>
<feature type="compositionally biased region" description="Acidic residues" evidence="1">
    <location>
        <begin position="83"/>
        <end position="93"/>
    </location>
</feature>
<proteinExistence type="predicted"/>